<evidence type="ECO:0000313" key="10">
    <source>
        <dbReference type="Proteomes" id="UP000030763"/>
    </source>
</evidence>
<evidence type="ECO:0000256" key="2">
    <source>
        <dbReference type="ARBA" id="ARBA00006604"/>
    </source>
</evidence>
<keyword evidence="10" id="KW-1185">Reference proteome</keyword>
<dbReference type="PROSITE" id="PS51463">
    <property type="entry name" value="P_GLUCOSE_ISOMERASE_3"/>
    <property type="match status" value="1"/>
</dbReference>
<evidence type="ECO:0000256" key="8">
    <source>
        <dbReference type="RuleBase" id="RU000612"/>
    </source>
</evidence>
<evidence type="ECO:0000256" key="7">
    <source>
        <dbReference type="ARBA" id="ARBA00029321"/>
    </source>
</evidence>
<gene>
    <name evidence="9" type="ORF">EMWEY_00053280</name>
</gene>
<dbReference type="AlphaFoldDB" id="U6LZW1"/>
<dbReference type="CDD" id="cd05015">
    <property type="entry name" value="SIS_PGI_1"/>
    <property type="match status" value="1"/>
</dbReference>
<accession>U6LZW1</accession>
<dbReference type="PANTHER" id="PTHR11469">
    <property type="entry name" value="GLUCOSE-6-PHOSPHATE ISOMERASE"/>
    <property type="match status" value="1"/>
</dbReference>
<dbReference type="GO" id="GO:0051156">
    <property type="term" value="P:glucose 6-phosphate metabolic process"/>
    <property type="evidence" value="ECO:0007669"/>
    <property type="project" value="TreeGrafter"/>
</dbReference>
<evidence type="ECO:0000256" key="5">
    <source>
        <dbReference type="ARBA" id="ARBA00023152"/>
    </source>
</evidence>
<keyword evidence="4 8" id="KW-0312">Gluconeogenesis</keyword>
<dbReference type="GeneID" id="25339314"/>
<comment type="pathway">
    <text evidence="1 8">Carbohydrate degradation; glycolysis; D-glyceraldehyde 3-phosphate and glycerone phosphate from D-glucose: step 2/4.</text>
</comment>
<comment type="similarity">
    <text evidence="2 8">Belongs to the GPI family.</text>
</comment>
<keyword evidence="6 8" id="KW-0413">Isomerase</keyword>
<dbReference type="RefSeq" id="XP_013333039.1">
    <property type="nucleotide sequence ID" value="XM_013477585.1"/>
</dbReference>
<proteinExistence type="inferred from homology"/>
<dbReference type="GO" id="GO:0097367">
    <property type="term" value="F:carbohydrate derivative binding"/>
    <property type="evidence" value="ECO:0007669"/>
    <property type="project" value="InterPro"/>
</dbReference>
<dbReference type="UniPathway" id="UPA00109">
    <property type="reaction ID" value="UER00181"/>
</dbReference>
<dbReference type="NCBIfam" id="NF001211">
    <property type="entry name" value="PRK00179.1"/>
    <property type="match status" value="1"/>
</dbReference>
<sequence length="585" mass="64965">MSSEFLATKSVALLQQQKGLKNNLRELMQDDERNARMYREYGGVCMDFSRQLLDKEGLDALVELAKERNVEEKIKAMFRGEKINTTEGRSVLHVALRMPKGQTLIVDGKNVVEEVHAVLDKIKTFSEKIRNGTLKGATGETLTNLICIGIGGSYLGSEFVVESLNTEKYAKTKAEGRTIRFLANVDPIDVARCTEGLNPSKTLIVIISKTFTTAETMLNAKTLKEWLKQGLPNDPNATSHHMCAVSTNLELTAKFGIPEDRVFGFWDWVGGRFSVTSAVGVLPLAIHYGYDVVESLLKGCHEMDNHYLNSPIELNLPMLMGLISVFNSSILGLECVAVLPYCQAMHRFAAHIQQLTMESNGKGVDMKGERLAGAAGEIYFGEPGTNGQHSFYQLVHQGRIIPAEFIGFQKSQNPINLKGEEVSNHDELMSNFFAQPDALAFGKTEEELTKENVPQHLIPHKTFTGNRPSTMLLLPECTAYYLGMLLSLYENRVATEGFIWGINSFDQWGVELGKVLAKDIRKILATARKGAEQLQTRCSCCGLGVLSIDSSGIYFRILENLGKYLDIDKEEGPTHRTYAVLLSAY</sequence>
<dbReference type="SUPFAM" id="SSF53697">
    <property type="entry name" value="SIS domain"/>
    <property type="match status" value="1"/>
</dbReference>
<dbReference type="VEuPathDB" id="ToxoDB:EMWEY_00053280"/>
<dbReference type="EMBL" id="HG718919">
    <property type="protein sequence ID" value="CDJ56388.1"/>
    <property type="molecule type" value="Genomic_DNA"/>
</dbReference>
<dbReference type="InterPro" id="IPR018189">
    <property type="entry name" value="Phosphoglucose_isomerase_CS"/>
</dbReference>
<dbReference type="Proteomes" id="UP000030763">
    <property type="component" value="Unassembled WGS sequence"/>
</dbReference>
<dbReference type="SMR" id="U6LZW1"/>
<dbReference type="EC" id="5.3.1.9" evidence="3 8"/>
<dbReference type="CDD" id="cd05016">
    <property type="entry name" value="SIS_PGI_2"/>
    <property type="match status" value="1"/>
</dbReference>
<dbReference type="Gene3D" id="3.40.50.10490">
    <property type="entry name" value="Glucose-6-phosphate isomerase like protein, domain 1"/>
    <property type="match status" value="2"/>
</dbReference>
<protein>
    <recommendedName>
        <fullName evidence="3 8">Glucose-6-phosphate isomerase</fullName>
        <ecNumber evidence="3 8">5.3.1.9</ecNumber>
    </recommendedName>
</protein>
<dbReference type="PROSITE" id="PS00174">
    <property type="entry name" value="P_GLUCOSE_ISOMERASE_2"/>
    <property type="match status" value="1"/>
</dbReference>
<dbReference type="OMA" id="DWYRQLW"/>
<dbReference type="GO" id="GO:0006096">
    <property type="term" value="P:glycolytic process"/>
    <property type="evidence" value="ECO:0007669"/>
    <property type="project" value="UniProtKB-UniPathway"/>
</dbReference>
<dbReference type="InterPro" id="IPR035482">
    <property type="entry name" value="SIS_PGI_2"/>
</dbReference>
<name>U6LZW1_EIMMA</name>
<evidence type="ECO:0000313" key="9">
    <source>
        <dbReference type="EMBL" id="CDJ56388.1"/>
    </source>
</evidence>
<reference evidence="9" key="1">
    <citation type="submission" date="2013-10" db="EMBL/GenBank/DDBJ databases">
        <title>Genomic analysis of the causative agents of coccidiosis in chickens.</title>
        <authorList>
            <person name="Reid A.J."/>
            <person name="Blake D."/>
            <person name="Billington K."/>
            <person name="Browne H."/>
            <person name="Dunn M."/>
            <person name="Hung S."/>
            <person name="Kawahara F."/>
            <person name="Miranda-Saavedra D."/>
            <person name="Mourier T."/>
            <person name="Nagra H."/>
            <person name="Otto T.D."/>
            <person name="Rawlings N."/>
            <person name="Sanchez A."/>
            <person name="Sanders M."/>
            <person name="Subramaniam C."/>
            <person name="Tay Y."/>
            <person name="Dear P."/>
            <person name="Doerig C."/>
            <person name="Gruber A."/>
            <person name="Parkinson J."/>
            <person name="Shirley M."/>
            <person name="Wan K.L."/>
            <person name="Berriman M."/>
            <person name="Tomley F."/>
            <person name="Pain A."/>
        </authorList>
    </citation>
    <scope>NUCLEOTIDE SEQUENCE [LARGE SCALE GENOMIC DNA]</scope>
    <source>
        <strain evidence="9">Weybridge</strain>
    </source>
</reference>
<evidence type="ECO:0000256" key="3">
    <source>
        <dbReference type="ARBA" id="ARBA00011952"/>
    </source>
</evidence>
<dbReference type="GO" id="GO:0006094">
    <property type="term" value="P:gluconeogenesis"/>
    <property type="evidence" value="ECO:0007669"/>
    <property type="project" value="UniProtKB-KW"/>
</dbReference>
<dbReference type="HAMAP" id="MF_00473">
    <property type="entry name" value="G6P_isomerase"/>
    <property type="match status" value="1"/>
</dbReference>
<dbReference type="OrthoDB" id="5831190at2759"/>
<comment type="catalytic activity">
    <reaction evidence="7 8">
        <text>alpha-D-glucose 6-phosphate = beta-D-fructose 6-phosphate</text>
        <dbReference type="Rhea" id="RHEA:11816"/>
        <dbReference type="ChEBI" id="CHEBI:57634"/>
        <dbReference type="ChEBI" id="CHEBI:58225"/>
        <dbReference type="EC" id="5.3.1.9"/>
    </reaction>
</comment>
<dbReference type="InterPro" id="IPR035476">
    <property type="entry name" value="SIS_PGI_1"/>
</dbReference>
<dbReference type="InterPro" id="IPR001672">
    <property type="entry name" value="G6P_Isomerase"/>
</dbReference>
<evidence type="ECO:0000256" key="1">
    <source>
        <dbReference type="ARBA" id="ARBA00004926"/>
    </source>
</evidence>
<dbReference type="GO" id="GO:0005829">
    <property type="term" value="C:cytosol"/>
    <property type="evidence" value="ECO:0007669"/>
    <property type="project" value="TreeGrafter"/>
</dbReference>
<organism evidence="9 10">
    <name type="scientific">Eimeria maxima</name>
    <name type="common">Coccidian parasite</name>
    <dbReference type="NCBI Taxonomy" id="5804"/>
    <lineage>
        <taxon>Eukaryota</taxon>
        <taxon>Sar</taxon>
        <taxon>Alveolata</taxon>
        <taxon>Apicomplexa</taxon>
        <taxon>Conoidasida</taxon>
        <taxon>Coccidia</taxon>
        <taxon>Eucoccidiorida</taxon>
        <taxon>Eimeriorina</taxon>
        <taxon>Eimeriidae</taxon>
        <taxon>Eimeria</taxon>
    </lineage>
</organism>
<evidence type="ECO:0000256" key="4">
    <source>
        <dbReference type="ARBA" id="ARBA00022432"/>
    </source>
</evidence>
<dbReference type="InterPro" id="IPR023096">
    <property type="entry name" value="G6P_Isomerase_C"/>
</dbReference>
<dbReference type="PROSITE" id="PS00765">
    <property type="entry name" value="P_GLUCOSE_ISOMERASE_1"/>
    <property type="match status" value="1"/>
</dbReference>
<dbReference type="GO" id="GO:0004347">
    <property type="term" value="F:glucose-6-phosphate isomerase activity"/>
    <property type="evidence" value="ECO:0007669"/>
    <property type="project" value="UniProtKB-EC"/>
</dbReference>
<dbReference type="PRINTS" id="PR00662">
    <property type="entry name" value="G6PISOMERASE"/>
</dbReference>
<dbReference type="PANTHER" id="PTHR11469:SF1">
    <property type="entry name" value="GLUCOSE-6-PHOSPHATE ISOMERASE"/>
    <property type="match status" value="1"/>
</dbReference>
<reference evidence="9" key="2">
    <citation type="submission" date="2013-10" db="EMBL/GenBank/DDBJ databases">
        <authorList>
            <person name="Aslett M."/>
        </authorList>
    </citation>
    <scope>NUCLEOTIDE SEQUENCE [LARGE SCALE GENOMIC DNA]</scope>
    <source>
        <strain evidence="9">Weybridge</strain>
    </source>
</reference>
<keyword evidence="5 8" id="KW-0324">Glycolysis</keyword>
<dbReference type="InterPro" id="IPR046348">
    <property type="entry name" value="SIS_dom_sf"/>
</dbReference>
<dbReference type="GO" id="GO:0048029">
    <property type="term" value="F:monosaccharide binding"/>
    <property type="evidence" value="ECO:0007669"/>
    <property type="project" value="TreeGrafter"/>
</dbReference>
<dbReference type="Gene3D" id="1.10.1390.10">
    <property type="match status" value="1"/>
</dbReference>
<dbReference type="Pfam" id="PF00342">
    <property type="entry name" value="PGI"/>
    <property type="match status" value="1"/>
</dbReference>
<evidence type="ECO:0000256" key="6">
    <source>
        <dbReference type="ARBA" id="ARBA00023235"/>
    </source>
</evidence>